<dbReference type="EMBL" id="JAVRFD010000680">
    <property type="protein sequence ID" value="MDT0551020.1"/>
    <property type="molecule type" value="Genomic_DNA"/>
</dbReference>
<keyword evidence="4" id="KW-1185">Reference proteome</keyword>
<name>A0ABU2Y0Z2_9ACTN</name>
<protein>
    <submittedName>
        <fullName evidence="3">Alkaline phosphatase D family protein</fullName>
    </submittedName>
</protein>
<evidence type="ECO:0000256" key="1">
    <source>
        <dbReference type="SAM" id="MobiDB-lite"/>
    </source>
</evidence>
<proteinExistence type="predicted"/>
<dbReference type="InterPro" id="IPR018946">
    <property type="entry name" value="PhoD-like_MPP"/>
</dbReference>
<sequence>DRRELIGHLRERGITDTVFLTGDVHMAWANDVPVRAATYPLSPSAATEFVVTSVTSGNLDDILRVAPHTVSLVAAAAVRGANRHVKWVDMDSHGYGVLDVTAGHAQMDYYVLSDRTARDATSSWARSYRTRRGTQKAERADRPVR</sequence>
<feature type="domain" description="PhoD-like phosphatase metallophosphatase" evidence="2">
    <location>
        <begin position="1"/>
        <end position="109"/>
    </location>
</feature>
<dbReference type="PANTHER" id="PTHR43606:SF2">
    <property type="entry name" value="ALKALINE PHOSPHATASE FAMILY PROTEIN (AFU_ORTHOLOGUE AFUA_5G03860)"/>
    <property type="match status" value="1"/>
</dbReference>
<comment type="caution">
    <text evidence="3">The sequence shown here is derived from an EMBL/GenBank/DDBJ whole genome shotgun (WGS) entry which is preliminary data.</text>
</comment>
<reference evidence="3" key="1">
    <citation type="submission" date="2024-05" db="EMBL/GenBank/DDBJ databases">
        <title>30 novel species of actinomycetes from the DSMZ collection.</title>
        <authorList>
            <person name="Nouioui I."/>
        </authorList>
    </citation>
    <scope>NUCLEOTIDE SEQUENCE</scope>
    <source>
        <strain evidence="3">DSM 41529</strain>
    </source>
</reference>
<accession>A0ABU2Y0Z2</accession>
<feature type="non-terminal residue" evidence="3">
    <location>
        <position position="1"/>
    </location>
</feature>
<dbReference type="Pfam" id="PF09423">
    <property type="entry name" value="PhoD"/>
    <property type="match status" value="1"/>
</dbReference>
<feature type="region of interest" description="Disordered" evidence="1">
    <location>
        <begin position="126"/>
        <end position="145"/>
    </location>
</feature>
<dbReference type="Proteomes" id="UP001180754">
    <property type="component" value="Unassembled WGS sequence"/>
</dbReference>
<evidence type="ECO:0000313" key="4">
    <source>
        <dbReference type="Proteomes" id="UP001180754"/>
    </source>
</evidence>
<gene>
    <name evidence="3" type="ORF">RND15_51570</name>
</gene>
<evidence type="ECO:0000313" key="3">
    <source>
        <dbReference type="EMBL" id="MDT0551020.1"/>
    </source>
</evidence>
<organism evidence="3 4">
    <name type="scientific">Streptomyces lonegramiae</name>
    <dbReference type="NCBI Taxonomy" id="3075524"/>
    <lineage>
        <taxon>Bacteria</taxon>
        <taxon>Bacillati</taxon>
        <taxon>Actinomycetota</taxon>
        <taxon>Actinomycetes</taxon>
        <taxon>Kitasatosporales</taxon>
        <taxon>Streptomycetaceae</taxon>
        <taxon>Streptomyces</taxon>
    </lineage>
</organism>
<dbReference type="RefSeq" id="WP_311731366.1">
    <property type="nucleotide sequence ID" value="NZ_JAVRFD010000680.1"/>
</dbReference>
<dbReference type="InterPro" id="IPR038607">
    <property type="entry name" value="PhoD-like_sf"/>
</dbReference>
<evidence type="ECO:0000259" key="2">
    <source>
        <dbReference type="Pfam" id="PF09423"/>
    </source>
</evidence>
<dbReference type="InterPro" id="IPR052900">
    <property type="entry name" value="Phospholipid_Metab_Enz"/>
</dbReference>
<dbReference type="PANTHER" id="PTHR43606">
    <property type="entry name" value="PHOSPHATASE, PUTATIVE (AFU_ORTHOLOGUE AFUA_6G08710)-RELATED"/>
    <property type="match status" value="1"/>
</dbReference>
<dbReference type="Gene3D" id="3.60.21.70">
    <property type="entry name" value="PhoD-like phosphatase"/>
    <property type="match status" value="1"/>
</dbReference>
<feature type="compositionally biased region" description="Basic and acidic residues" evidence="1">
    <location>
        <begin position="135"/>
        <end position="145"/>
    </location>
</feature>